<evidence type="ECO:0000256" key="6">
    <source>
        <dbReference type="ARBA" id="ARBA00022840"/>
    </source>
</evidence>
<dbReference type="InterPro" id="IPR009008">
    <property type="entry name" value="Val/Leu/Ile-tRNA-synth_edit"/>
</dbReference>
<dbReference type="CDD" id="cd00817">
    <property type="entry name" value="ValRS_core"/>
    <property type="match status" value="1"/>
</dbReference>
<protein>
    <recommendedName>
        <fullName evidence="3">valine--tRNA ligase</fullName>
        <ecNumber evidence="3">6.1.1.9</ecNumber>
    </recommendedName>
    <alternativeName>
        <fullName evidence="10">Valyl-tRNA synthetase</fullName>
    </alternativeName>
</protein>
<dbReference type="Pfam" id="PF08264">
    <property type="entry name" value="Anticodon_1"/>
    <property type="match status" value="1"/>
</dbReference>
<dbReference type="InterPro" id="IPR013155">
    <property type="entry name" value="M/V/L/I-tRNA-synth_anticd-bd"/>
</dbReference>
<keyword evidence="8 13" id="KW-0175">Coiled coil</keyword>
<dbReference type="SUPFAM" id="SSF50677">
    <property type="entry name" value="ValRS/IleRS/LeuRS editing domain"/>
    <property type="match status" value="1"/>
</dbReference>
<dbReference type="EC" id="6.1.1.9" evidence="3"/>
<dbReference type="PANTHER" id="PTHR11946">
    <property type="entry name" value="VALYL-TRNA SYNTHETASES"/>
    <property type="match status" value="1"/>
</dbReference>
<organism evidence="16 17">
    <name type="scientific">Rhizophagus irregularis (strain DAOM 181602 / DAOM 197198 / MUCL 43194)</name>
    <name type="common">Arbuscular mycorrhizal fungus</name>
    <name type="synonym">Glomus intraradices</name>
    <dbReference type="NCBI Taxonomy" id="747089"/>
    <lineage>
        <taxon>Eukaryota</taxon>
        <taxon>Fungi</taxon>
        <taxon>Fungi incertae sedis</taxon>
        <taxon>Mucoromycota</taxon>
        <taxon>Glomeromycotina</taxon>
        <taxon>Glomeromycetes</taxon>
        <taxon>Glomerales</taxon>
        <taxon>Glomeraceae</taxon>
        <taxon>Rhizophagus</taxon>
    </lineage>
</organism>
<dbReference type="GO" id="GO:0004832">
    <property type="term" value="F:valine-tRNA ligase activity"/>
    <property type="evidence" value="ECO:0007669"/>
    <property type="project" value="UniProtKB-EC"/>
</dbReference>
<evidence type="ECO:0000256" key="10">
    <source>
        <dbReference type="ARBA" id="ARBA00029936"/>
    </source>
</evidence>
<dbReference type="GO" id="GO:0002161">
    <property type="term" value="F:aminoacyl-tRNA deacylase activity"/>
    <property type="evidence" value="ECO:0007669"/>
    <property type="project" value="InterPro"/>
</dbReference>
<sequence length="1051" mass="121929">MFSSLFFNIRKNYSFKRNNNFFFHKFHQKFTNLSENYEIKSKILQNNVQKPSKKLGRSYDPAIVEQGWYDWWDHKGFFGSTNLDYEDQKNFIMLSPPPNVTGSLHIGHALTFSIQDALSRWYRMSGYNVSWIPGTDHAGIGMQSVIEKKLFNERNITRHDLGRENFVKEVWNWRELHGDKIIKQLRRLGSSLDWNNLFFTMDAPRSKAVTNAFIKLYNDGMIYRDTRLVNWCCALGTVISDIEVDYKSISEQTFLKLPGREEEVEFGVLHRFAYPLADSMSNVKELVVATTRIETILGDTAVAIHPDDLRYKSLHGKYVMHPLLNKRIPIVCDPELVDMEFGTGVVKVTPAHDTNDYACARRNKLPIINIFNKNGTLNDNCGITDLINKDRFDVRKIIIDVLQFLGFYRGKDTKHEMRIAICSRSGDVIEPLLQPQWYLKCKDMAQRALRDVESEKIVIKPNYHTEEWNRWLWNIQDWCISRQLWWGHPIPVYHLSYEGQPTSDGLWFAAASTNEADQLVKEYFKQNNISLQTNYALKQDDDVLDTWFSSALLPLSALHWNGSNEIPINYPTDMVESGFDILFFWISRMTMLCTYFSGKPPFKNILLHAMVRDSKGRKMSKSLGNVIDPIHVIEGVTLKEMQQGLYNSNLPKNEINESVELLEKEFPEGIKACGTDSLRFSLIFYTQQTRQINLDITNVVSSGNFCNKIWNLFKFAHERFDSLNHTISIYKTISDSSLCGFTEHLSLVDKYILSKLANTVICSQNGFQKLELHEVTDILRNFIIGDLCGVYLEFIKPVLYGNQGNIDVKAQKAALKVLEICLDTSLRLLHPFMPFITEELWQSLVNQSENKSLPESIMLAEYPKIKDFNTWKDNKVEDAMQTVLGVIRASRSLRQRNNIPLGHPLPFTIWTNDQELISNQGPIKKYFNDIQKFIQASEIKIIDSQDENLLSNFTVSFISSNLKVYVPISSIYEIQSSLQKKNNTDKDEQFKNLNKKLDKVNIELDSLKNKTENPEYEIKAPKIAKEKDRYVFEELFYKLFLITHALIYKYI</sequence>
<dbReference type="InterPro" id="IPR014729">
    <property type="entry name" value="Rossmann-like_a/b/a_fold"/>
</dbReference>
<dbReference type="SUPFAM" id="SSF47323">
    <property type="entry name" value="Anticodon-binding domain of a subclass of class I aminoacyl-tRNA synthetases"/>
    <property type="match status" value="1"/>
</dbReference>
<keyword evidence="9 12" id="KW-0030">Aminoacyl-tRNA synthetase</keyword>
<dbReference type="InterPro" id="IPR001412">
    <property type="entry name" value="aa-tRNA-synth_I_CS"/>
</dbReference>
<dbReference type="PANTHER" id="PTHR11946:SF109">
    <property type="entry name" value="VALINE--TRNA LIGASE"/>
    <property type="match status" value="1"/>
</dbReference>
<dbReference type="Gene3D" id="1.10.730.10">
    <property type="entry name" value="Isoleucyl-tRNA Synthetase, Domain 1"/>
    <property type="match status" value="1"/>
</dbReference>
<dbReference type="InterPro" id="IPR009080">
    <property type="entry name" value="tRNAsynth_Ia_anticodon-bd"/>
</dbReference>
<keyword evidence="7 12" id="KW-0648">Protein biosynthesis</keyword>
<dbReference type="CDD" id="cd07962">
    <property type="entry name" value="Anticodon_Ia_Val"/>
    <property type="match status" value="1"/>
</dbReference>
<dbReference type="NCBIfam" id="TIGR00422">
    <property type="entry name" value="valS"/>
    <property type="match status" value="1"/>
</dbReference>
<evidence type="ECO:0000256" key="12">
    <source>
        <dbReference type="RuleBase" id="RU363035"/>
    </source>
</evidence>
<evidence type="ECO:0000259" key="15">
    <source>
        <dbReference type="Pfam" id="PF08264"/>
    </source>
</evidence>
<comment type="similarity">
    <text evidence="2 12">Belongs to the class-I aminoacyl-tRNA synthetase family.</text>
</comment>
<dbReference type="PRINTS" id="PR00986">
    <property type="entry name" value="TRNASYNTHVAL"/>
</dbReference>
<dbReference type="AlphaFoldDB" id="A0A2P4Q2L8"/>
<dbReference type="FunFam" id="3.40.50.620:FF:000020">
    <property type="entry name" value="Valine--tRNA ligase, mitochondrial"/>
    <property type="match status" value="1"/>
</dbReference>
<dbReference type="GO" id="GO:0005524">
    <property type="term" value="F:ATP binding"/>
    <property type="evidence" value="ECO:0007669"/>
    <property type="project" value="UniProtKB-KW"/>
</dbReference>
<name>A0A2P4Q2L8_RHIID</name>
<reference evidence="16 17" key="2">
    <citation type="journal article" date="2018" name="New Phytol.">
        <title>High intraspecific genome diversity in the model arbuscular mycorrhizal symbiont Rhizophagus irregularis.</title>
        <authorList>
            <person name="Chen E.C.H."/>
            <person name="Morin E."/>
            <person name="Beaudet D."/>
            <person name="Noel J."/>
            <person name="Yildirir G."/>
            <person name="Ndikumana S."/>
            <person name="Charron P."/>
            <person name="St-Onge C."/>
            <person name="Giorgi J."/>
            <person name="Kruger M."/>
            <person name="Marton T."/>
            <person name="Ropars J."/>
            <person name="Grigoriev I.V."/>
            <person name="Hainaut M."/>
            <person name="Henrissat B."/>
            <person name="Roux C."/>
            <person name="Martin F."/>
            <person name="Corradi N."/>
        </authorList>
    </citation>
    <scope>NUCLEOTIDE SEQUENCE [LARGE SCALE GENOMIC DNA]</scope>
    <source>
        <strain evidence="16 17">DAOM 197198</strain>
    </source>
</reference>
<dbReference type="EMBL" id="AUPC02000102">
    <property type="protein sequence ID" value="POG71897.1"/>
    <property type="molecule type" value="Genomic_DNA"/>
</dbReference>
<evidence type="ECO:0000256" key="11">
    <source>
        <dbReference type="ARBA" id="ARBA00047552"/>
    </source>
</evidence>
<dbReference type="FunFam" id="3.40.50.620:FF:000457">
    <property type="entry name" value="Predicted protein"/>
    <property type="match status" value="1"/>
</dbReference>
<dbReference type="FunFam" id="3.90.740.10:FF:000010">
    <property type="entry name" value="Valine--tRNA ligase"/>
    <property type="match status" value="1"/>
</dbReference>
<dbReference type="InterPro" id="IPR033705">
    <property type="entry name" value="Anticodon_Ia_Val"/>
</dbReference>
<evidence type="ECO:0000313" key="17">
    <source>
        <dbReference type="Proteomes" id="UP000018888"/>
    </source>
</evidence>
<feature type="domain" description="Aminoacyl-tRNA synthetase class Ia" evidence="14">
    <location>
        <begin position="68"/>
        <end position="695"/>
    </location>
</feature>
<comment type="caution">
    <text evidence="16">The sequence shown here is derived from an EMBL/GenBank/DDBJ whole genome shotgun (WGS) entry which is preliminary data.</text>
</comment>
<evidence type="ECO:0000256" key="8">
    <source>
        <dbReference type="ARBA" id="ARBA00023054"/>
    </source>
</evidence>
<dbReference type="VEuPathDB" id="FungiDB:RhiirFUN_010100"/>
<comment type="catalytic activity">
    <reaction evidence="11">
        <text>tRNA(Val) + L-valine + ATP = L-valyl-tRNA(Val) + AMP + diphosphate</text>
        <dbReference type="Rhea" id="RHEA:10704"/>
        <dbReference type="Rhea" id="RHEA-COMP:9672"/>
        <dbReference type="Rhea" id="RHEA-COMP:9708"/>
        <dbReference type="ChEBI" id="CHEBI:30616"/>
        <dbReference type="ChEBI" id="CHEBI:33019"/>
        <dbReference type="ChEBI" id="CHEBI:57762"/>
        <dbReference type="ChEBI" id="CHEBI:78442"/>
        <dbReference type="ChEBI" id="CHEBI:78537"/>
        <dbReference type="ChEBI" id="CHEBI:456215"/>
        <dbReference type="EC" id="6.1.1.9"/>
    </reaction>
</comment>
<evidence type="ECO:0000256" key="13">
    <source>
        <dbReference type="SAM" id="Coils"/>
    </source>
</evidence>
<evidence type="ECO:0000259" key="14">
    <source>
        <dbReference type="Pfam" id="PF00133"/>
    </source>
</evidence>
<gene>
    <name evidence="16" type="ORF">GLOIN_2v1751360</name>
</gene>
<evidence type="ECO:0000256" key="2">
    <source>
        <dbReference type="ARBA" id="ARBA00005594"/>
    </source>
</evidence>
<dbReference type="SUPFAM" id="SSF52374">
    <property type="entry name" value="Nucleotidylyl transferase"/>
    <property type="match status" value="1"/>
</dbReference>
<keyword evidence="6 12" id="KW-0067">ATP-binding</keyword>
<dbReference type="InterPro" id="IPR002303">
    <property type="entry name" value="Valyl-tRNA_ligase"/>
</dbReference>
<dbReference type="HAMAP" id="MF_02004">
    <property type="entry name" value="Val_tRNA_synth_type1"/>
    <property type="match status" value="1"/>
</dbReference>
<dbReference type="Pfam" id="PF00133">
    <property type="entry name" value="tRNA-synt_1"/>
    <property type="match status" value="1"/>
</dbReference>
<keyword evidence="5 12" id="KW-0547">Nucleotide-binding</keyword>
<reference evidence="16 17" key="1">
    <citation type="journal article" date="2013" name="Proc. Natl. Acad. Sci. U.S.A.">
        <title>Genome of an arbuscular mycorrhizal fungus provides insight into the oldest plant symbiosis.</title>
        <authorList>
            <person name="Tisserant E."/>
            <person name="Malbreil M."/>
            <person name="Kuo A."/>
            <person name="Kohler A."/>
            <person name="Symeonidi A."/>
            <person name="Balestrini R."/>
            <person name="Charron P."/>
            <person name="Duensing N."/>
            <person name="Frei Dit Frey N."/>
            <person name="Gianinazzi-Pearson V."/>
            <person name="Gilbert L.B."/>
            <person name="Handa Y."/>
            <person name="Herr J.R."/>
            <person name="Hijri M."/>
            <person name="Koul R."/>
            <person name="Kawaguchi M."/>
            <person name="Krajinski F."/>
            <person name="Lammers P.J."/>
            <person name="Masclaux F.G."/>
            <person name="Murat C."/>
            <person name="Morin E."/>
            <person name="Ndikumana S."/>
            <person name="Pagni M."/>
            <person name="Petitpierre D."/>
            <person name="Requena N."/>
            <person name="Rosikiewicz P."/>
            <person name="Riley R."/>
            <person name="Saito K."/>
            <person name="San Clemente H."/>
            <person name="Shapiro H."/>
            <person name="van Tuinen D."/>
            <person name="Becard G."/>
            <person name="Bonfante P."/>
            <person name="Paszkowski U."/>
            <person name="Shachar-Hill Y.Y."/>
            <person name="Tuskan G.A."/>
            <person name="Young P.W."/>
            <person name="Sanders I.R."/>
            <person name="Henrissat B."/>
            <person name="Rensing S.A."/>
            <person name="Grigoriev I.V."/>
            <person name="Corradi N."/>
            <person name="Roux C."/>
            <person name="Martin F."/>
        </authorList>
    </citation>
    <scope>NUCLEOTIDE SEQUENCE [LARGE SCALE GENOMIC DNA]</scope>
    <source>
        <strain evidence="16 17">DAOM 197198</strain>
    </source>
</reference>
<dbReference type="InterPro" id="IPR002300">
    <property type="entry name" value="aa-tRNA-synth_Ia"/>
</dbReference>
<keyword evidence="17" id="KW-1185">Reference proteome</keyword>
<dbReference type="Proteomes" id="UP000018888">
    <property type="component" value="Unassembled WGS sequence"/>
</dbReference>
<dbReference type="Gene3D" id="3.40.50.620">
    <property type="entry name" value="HUPs"/>
    <property type="match status" value="2"/>
</dbReference>
<dbReference type="GO" id="GO:0006438">
    <property type="term" value="P:valyl-tRNA aminoacylation"/>
    <property type="evidence" value="ECO:0007669"/>
    <property type="project" value="InterPro"/>
</dbReference>
<evidence type="ECO:0000256" key="1">
    <source>
        <dbReference type="ARBA" id="ARBA00004496"/>
    </source>
</evidence>
<dbReference type="PROSITE" id="PS00178">
    <property type="entry name" value="AA_TRNA_LIGASE_I"/>
    <property type="match status" value="1"/>
</dbReference>
<proteinExistence type="inferred from homology"/>
<dbReference type="GO" id="GO:0005829">
    <property type="term" value="C:cytosol"/>
    <property type="evidence" value="ECO:0007669"/>
    <property type="project" value="TreeGrafter"/>
</dbReference>
<evidence type="ECO:0000256" key="3">
    <source>
        <dbReference type="ARBA" id="ARBA00013169"/>
    </source>
</evidence>
<comment type="subcellular location">
    <subcellularLocation>
        <location evidence="1">Cytoplasm</location>
    </subcellularLocation>
</comment>
<evidence type="ECO:0000256" key="4">
    <source>
        <dbReference type="ARBA" id="ARBA00022598"/>
    </source>
</evidence>
<evidence type="ECO:0000256" key="5">
    <source>
        <dbReference type="ARBA" id="ARBA00022741"/>
    </source>
</evidence>
<accession>A0A2P4Q2L8</accession>
<evidence type="ECO:0000313" key="16">
    <source>
        <dbReference type="EMBL" id="POG71897.1"/>
    </source>
</evidence>
<keyword evidence="4 12" id="KW-0436">Ligase</keyword>
<feature type="coiled-coil region" evidence="13">
    <location>
        <begin position="983"/>
        <end position="1010"/>
    </location>
</feature>
<feature type="domain" description="Methionyl/Valyl/Leucyl/Isoleucyl-tRNA synthetase anticodon-binding" evidence="15">
    <location>
        <begin position="749"/>
        <end position="906"/>
    </location>
</feature>
<evidence type="ECO:0000256" key="9">
    <source>
        <dbReference type="ARBA" id="ARBA00023146"/>
    </source>
</evidence>
<dbReference type="NCBIfam" id="NF004349">
    <property type="entry name" value="PRK05729.1"/>
    <property type="match status" value="1"/>
</dbReference>
<dbReference type="Gene3D" id="3.90.740.10">
    <property type="entry name" value="Valyl/Leucyl/Isoleucyl-tRNA synthetase, editing domain"/>
    <property type="match status" value="1"/>
</dbReference>
<evidence type="ECO:0000256" key="7">
    <source>
        <dbReference type="ARBA" id="ARBA00022917"/>
    </source>
</evidence>